<reference evidence="1" key="1">
    <citation type="journal article" date="2015" name="Nature">
        <title>Complex archaea that bridge the gap between prokaryotes and eukaryotes.</title>
        <authorList>
            <person name="Spang A."/>
            <person name="Saw J.H."/>
            <person name="Jorgensen S.L."/>
            <person name="Zaremba-Niedzwiedzka K."/>
            <person name="Martijn J."/>
            <person name="Lind A.E."/>
            <person name="van Eijk R."/>
            <person name="Schleper C."/>
            <person name="Guy L."/>
            <person name="Ettema T.J."/>
        </authorList>
    </citation>
    <scope>NUCLEOTIDE SEQUENCE</scope>
</reference>
<organism evidence="1">
    <name type="scientific">marine sediment metagenome</name>
    <dbReference type="NCBI Taxonomy" id="412755"/>
    <lineage>
        <taxon>unclassified sequences</taxon>
        <taxon>metagenomes</taxon>
        <taxon>ecological metagenomes</taxon>
    </lineage>
</organism>
<dbReference type="EMBL" id="LAZR01039946">
    <property type="protein sequence ID" value="KKL15748.1"/>
    <property type="molecule type" value="Genomic_DNA"/>
</dbReference>
<gene>
    <name evidence="1" type="ORF">LCGC14_2502490</name>
</gene>
<name>A0A0F9DV75_9ZZZZ</name>
<sequence>PRVLFFKDADGWLAYNRKYGREAPFSTLMHHLDRMARDIATMEIFGPNPDHAMRVIDDVLKKRRVGVFKRSQIQAQYRIASGGDGIESRALAAVGQNIRSLLVGQQLGSASLSALSDPGFTKATAEFNGLSGVKAIKFYLDAIKGGEINVNMTRQGIVIDDMVGNVAAGARFVDSFTRGTTTGRYADFILRASGLTQMTNAGRRGFALMLHGELADKLARPFDDLARTDKAFHDMLTRYGITAADWRLMGRAELFQWRGQGWFHPSRILDIKGVDRGRAIRVAQKVKAMVIQEQQFAVPTTNARVEALLTVGTKRGTPEGELFRFFGMYKRFPALIIHTHMMRAMFAPERAAFQKGTYMAKVMIYTTVLGTLGYELQQMTFGRDPASLDDPETWIRGMLKGGALGIWGDTLFQDVTGYGRGALNLLAGPAWDFANRSVALTVGSVQRVVKGQGAKVLPAFVEFFDRFLLPGTSLWYLRLAKDRLIVDQLREMVDPNW</sequence>
<feature type="non-terminal residue" evidence="1">
    <location>
        <position position="497"/>
    </location>
</feature>
<evidence type="ECO:0008006" key="2">
    <source>
        <dbReference type="Google" id="ProtNLM"/>
    </source>
</evidence>
<evidence type="ECO:0000313" key="1">
    <source>
        <dbReference type="EMBL" id="KKL15748.1"/>
    </source>
</evidence>
<feature type="non-terminal residue" evidence="1">
    <location>
        <position position="1"/>
    </location>
</feature>
<dbReference type="AlphaFoldDB" id="A0A0F9DV75"/>
<protein>
    <recommendedName>
        <fullName evidence="2">Large polyvalent protein associated domain-containing protein</fullName>
    </recommendedName>
</protein>
<accession>A0A0F9DV75</accession>
<proteinExistence type="predicted"/>
<comment type="caution">
    <text evidence="1">The sequence shown here is derived from an EMBL/GenBank/DDBJ whole genome shotgun (WGS) entry which is preliminary data.</text>
</comment>